<feature type="region of interest" description="Disordered" evidence="2">
    <location>
        <begin position="372"/>
        <end position="397"/>
    </location>
</feature>
<evidence type="ECO:0000313" key="4">
    <source>
        <dbReference type="Proteomes" id="UP000002009"/>
    </source>
</evidence>
<feature type="coiled-coil region" evidence="1">
    <location>
        <begin position="73"/>
        <end position="289"/>
    </location>
</feature>
<feature type="region of interest" description="Disordered" evidence="2">
    <location>
        <begin position="676"/>
        <end position="736"/>
    </location>
</feature>
<sequence length="736" mass="79619">MASDEAVGSPRRGKPPPRPSSRTSPSSADDDVPVERTEDEKAAAWDAIASRVMAAAGSAYEGTCTPVTRDAEVEQLRRRLQEYRDENDSLGEAVRAMKAALDAANEDAANAETTRNERDEAKEELAKTKALLAKADATLRNLKDRVAEMEQLCLDQQDDVIASNQAMEAAEEKLAEAEGAAQASSEDAKAAQAMATELRDRVALLEADADIKASQQGIIEGLEVALAEARQAAASASADRETFQSKWRAEWEAAKDEHAAELRGGRARMAMLEADLAELRETLRTERREWCGRRRELETRLCEALAQARRFREDQKGAAESLRIMVEHESTLRTAARHQTEVVARLRGDAATSAVRCENVASHCAELLKERDAATRRAEDAENAARRAREEAGEAWGNPAAALSRAVAGDLEGGSDAGRVPALLAAAVRGSHRGPDSFEPTAGPEGLNRRAETGDPDGPARMSPSTPSPGEASPSTPSPGEASRTPPPAKWIHSIGDDVAEELIHALAREVAGSRGREEGLRKELVEAREARNDARKALVNEVHRVHELERLRVNDLRELHAAEQNARSAMVTAWSLRDRLATAAAHVERFEVDADAAKRGAELVETREDGWWPVARGHKGPERTVETIDDEPRPAERALDMLASGAEAATGEEHALGTFIDPALVEEALEELAVEAAMSSPHGSSPLLSDARPRTPDRGEADDVEEVPRRWTPPRKSGPASELTTEPSASIFAPF</sequence>
<dbReference type="KEGG" id="mis:MICPUN_100908"/>
<protein>
    <submittedName>
        <fullName evidence="3">Uncharacterized protein</fullName>
    </submittedName>
</protein>
<keyword evidence="1" id="KW-0175">Coiled coil</keyword>
<dbReference type="InParanoid" id="C1E7X9"/>
<gene>
    <name evidence="3" type="ORF">MICPUN_100908</name>
</gene>
<dbReference type="OrthoDB" id="10671920at2759"/>
<feature type="compositionally biased region" description="Basic and acidic residues" evidence="2">
    <location>
        <begin position="692"/>
        <end position="710"/>
    </location>
</feature>
<dbReference type="GeneID" id="8244087"/>
<feature type="region of interest" description="Disordered" evidence="2">
    <location>
        <begin position="429"/>
        <end position="492"/>
    </location>
</feature>
<dbReference type="RefSeq" id="XP_002503156.1">
    <property type="nucleotide sequence ID" value="XM_002503110.1"/>
</dbReference>
<dbReference type="AlphaFoldDB" id="C1E7X9"/>
<name>C1E7X9_MICCC</name>
<accession>C1E7X9</accession>
<evidence type="ECO:0000256" key="1">
    <source>
        <dbReference type="SAM" id="Coils"/>
    </source>
</evidence>
<evidence type="ECO:0000256" key="2">
    <source>
        <dbReference type="SAM" id="MobiDB-lite"/>
    </source>
</evidence>
<dbReference type="Proteomes" id="UP000002009">
    <property type="component" value="Chromosome 6"/>
</dbReference>
<evidence type="ECO:0000313" key="3">
    <source>
        <dbReference type="EMBL" id="ACO64414.1"/>
    </source>
</evidence>
<keyword evidence="4" id="KW-1185">Reference proteome</keyword>
<proteinExistence type="predicted"/>
<dbReference type="OMA" id="IMVEHES"/>
<organism evidence="3 4">
    <name type="scientific">Micromonas commoda (strain RCC299 / NOUM17 / CCMP2709)</name>
    <name type="common">Picoplanktonic green alga</name>
    <dbReference type="NCBI Taxonomy" id="296587"/>
    <lineage>
        <taxon>Eukaryota</taxon>
        <taxon>Viridiplantae</taxon>
        <taxon>Chlorophyta</taxon>
        <taxon>Mamiellophyceae</taxon>
        <taxon>Mamiellales</taxon>
        <taxon>Mamiellaceae</taxon>
        <taxon>Micromonas</taxon>
    </lineage>
</organism>
<reference evidence="3 4" key="1">
    <citation type="journal article" date="2009" name="Science">
        <title>Green evolution and dynamic adaptations revealed by genomes of the marine picoeukaryotes Micromonas.</title>
        <authorList>
            <person name="Worden A.Z."/>
            <person name="Lee J.H."/>
            <person name="Mock T."/>
            <person name="Rouze P."/>
            <person name="Simmons M.P."/>
            <person name="Aerts A.L."/>
            <person name="Allen A.E."/>
            <person name="Cuvelier M.L."/>
            <person name="Derelle E."/>
            <person name="Everett M.V."/>
            <person name="Foulon E."/>
            <person name="Grimwood J."/>
            <person name="Gundlach H."/>
            <person name="Henrissat B."/>
            <person name="Napoli C."/>
            <person name="McDonald S.M."/>
            <person name="Parker M.S."/>
            <person name="Rombauts S."/>
            <person name="Salamov A."/>
            <person name="Von Dassow P."/>
            <person name="Badger J.H."/>
            <person name="Coutinho P.M."/>
            <person name="Demir E."/>
            <person name="Dubchak I."/>
            <person name="Gentemann C."/>
            <person name="Eikrem W."/>
            <person name="Gready J.E."/>
            <person name="John U."/>
            <person name="Lanier W."/>
            <person name="Lindquist E.A."/>
            <person name="Lucas S."/>
            <person name="Mayer K.F."/>
            <person name="Moreau H."/>
            <person name="Not F."/>
            <person name="Otillar R."/>
            <person name="Panaud O."/>
            <person name="Pangilinan J."/>
            <person name="Paulsen I."/>
            <person name="Piegu B."/>
            <person name="Poliakov A."/>
            <person name="Robbens S."/>
            <person name="Schmutz J."/>
            <person name="Toulza E."/>
            <person name="Wyss T."/>
            <person name="Zelensky A."/>
            <person name="Zhou K."/>
            <person name="Armbrust E.V."/>
            <person name="Bhattacharya D."/>
            <person name="Goodenough U.W."/>
            <person name="Van de Peer Y."/>
            <person name="Grigoriev I.V."/>
        </authorList>
    </citation>
    <scope>NUCLEOTIDE SEQUENCE [LARGE SCALE GENOMIC DNA]</scope>
    <source>
        <strain evidence="4">RCC299 / NOUM17</strain>
    </source>
</reference>
<feature type="region of interest" description="Disordered" evidence="2">
    <location>
        <begin position="1"/>
        <end position="41"/>
    </location>
</feature>
<dbReference type="EMBL" id="CP001327">
    <property type="protein sequence ID" value="ACO64414.1"/>
    <property type="molecule type" value="Genomic_DNA"/>
</dbReference>
<feature type="compositionally biased region" description="Basic and acidic residues" evidence="2">
    <location>
        <begin position="372"/>
        <end position="392"/>
    </location>
</feature>
<feature type="coiled-coil region" evidence="1">
    <location>
        <begin position="518"/>
        <end position="566"/>
    </location>
</feature>